<evidence type="ECO:0000313" key="1">
    <source>
        <dbReference type="EMBL" id="EFC36453.1"/>
    </source>
</evidence>
<dbReference type="KEGG" id="ngr:NAEGRDRAFT_75874"/>
<dbReference type="Proteomes" id="UP000006671">
    <property type="component" value="Unassembled WGS sequence"/>
</dbReference>
<organism evidence="2">
    <name type="scientific">Naegleria gruberi</name>
    <name type="common">Amoeba</name>
    <dbReference type="NCBI Taxonomy" id="5762"/>
    <lineage>
        <taxon>Eukaryota</taxon>
        <taxon>Discoba</taxon>
        <taxon>Heterolobosea</taxon>
        <taxon>Tetramitia</taxon>
        <taxon>Eutetramitia</taxon>
        <taxon>Vahlkampfiidae</taxon>
        <taxon>Naegleria</taxon>
    </lineage>
</organism>
<dbReference type="AlphaFoldDB" id="D2W3A2"/>
<name>D2W3A2_NAEGR</name>
<gene>
    <name evidence="1" type="ORF">NAEGRDRAFT_75874</name>
</gene>
<reference evidence="1 2" key="1">
    <citation type="journal article" date="2010" name="Cell">
        <title>The genome of Naegleria gruberi illuminates early eukaryotic versatility.</title>
        <authorList>
            <person name="Fritz-Laylin L.K."/>
            <person name="Prochnik S.E."/>
            <person name="Ginger M.L."/>
            <person name="Dacks J.B."/>
            <person name="Carpenter M.L."/>
            <person name="Field M.C."/>
            <person name="Kuo A."/>
            <person name="Paredez A."/>
            <person name="Chapman J."/>
            <person name="Pham J."/>
            <person name="Shu S."/>
            <person name="Neupane R."/>
            <person name="Cipriano M."/>
            <person name="Mancuso J."/>
            <person name="Tu H."/>
            <person name="Salamov A."/>
            <person name="Lindquist E."/>
            <person name="Shapiro H."/>
            <person name="Lucas S."/>
            <person name="Grigoriev I.V."/>
            <person name="Cande W.Z."/>
            <person name="Fulton C."/>
            <person name="Rokhsar D.S."/>
            <person name="Dawson S.C."/>
        </authorList>
    </citation>
    <scope>NUCLEOTIDE SEQUENCE [LARGE SCALE GENOMIC DNA]</scope>
    <source>
        <strain evidence="1 2">NEG-M</strain>
    </source>
</reference>
<dbReference type="VEuPathDB" id="AmoebaDB:NAEGRDRAFT_75874"/>
<sequence length="100" mass="12062">MAMIPVSYWEKFDLLFLKQKYPSFLHKHPRKTTNGQTMNSLKAIEVYMITHYYLELFTCIENYQAIEREVNLIRRFVNIIDSLTDSFISSELEQKHFLNH</sequence>
<dbReference type="GeneID" id="8862698"/>
<keyword evidence="2" id="KW-1185">Reference proteome</keyword>
<dbReference type="InParanoid" id="D2W3A2"/>
<proteinExistence type="predicted"/>
<protein>
    <submittedName>
        <fullName evidence="1">Predicted protein</fullName>
    </submittedName>
</protein>
<accession>D2W3A2</accession>
<dbReference type="RefSeq" id="XP_002669197.1">
    <property type="nucleotide sequence ID" value="XM_002669151.1"/>
</dbReference>
<dbReference type="EMBL" id="GG738930">
    <property type="protein sequence ID" value="EFC36453.1"/>
    <property type="molecule type" value="Genomic_DNA"/>
</dbReference>
<evidence type="ECO:0000313" key="2">
    <source>
        <dbReference type="Proteomes" id="UP000006671"/>
    </source>
</evidence>